<protein>
    <submittedName>
        <fullName evidence="1">Uncharacterized protein</fullName>
    </submittedName>
</protein>
<sequence length="704" mass="77902">MASSSAASPFSAFSAESRLGHVVDYRDRDRNLHNRFKLLKQQLQNRFKLLRPWDSFSSTDTMGFFFLDSDNLEVDCEGNRRLGIVGRGVIDGLELLDVDIDRFSSVIKLSLGQVGWCGRVIDSPKLDCEASKLIVRVIDGLDCRLRVEGNSSKQSFQTKNLGFHLVESGDDRQSNGYNHAGEWCTMDFILLTTLEDLPEGRTKVRCTKFQVSCQGGFKASVVCRITCIIDCPVDIDCGYAFVLNGKLGAENSEAFFSPREIPEATALVKDRLVEKRKRILEAMNVLLRHVKPNHEVDGGDSNAIILPGKRMNKKKGNNQVHEKLRAKKMQKLTKSQKRKLNKIEVETVHEQRRREVQFSKAGLALPHSDKPFKRKAAVSPSCEIEPDSETVQSTKGLVDIDFWQPVMVCAIKALGFGENRKTILEDLAILTGGEKVDANMLGSCKKATASKDDTIILDGAGDKKAIEERSEQIRAAIKSSTADYEREKLQERLAKLSGGIAVLKIGAASETEVSEKKDRVTDALNATKAAVEEGIVQIEKKPSFAGGGVALLCASKELDLLVTANFGQKIGVQIIQNALKRRHLLIQSLLMLELRVLLLLASYWSNMTPILGMMQPKVCRLFHITLFGTHGSFFGNHLLRQLQTEKIKGLVIHLMSYDSPYVTCSVSSLMTTTEAIVVELPKDEKDIGAMGEMGGMGGMGGMDY</sequence>
<gene>
    <name evidence="1" type="ORF">RHMOL_Rhmol09G0220700</name>
</gene>
<dbReference type="EMBL" id="CM046396">
    <property type="protein sequence ID" value="KAI8539927.1"/>
    <property type="molecule type" value="Genomic_DNA"/>
</dbReference>
<keyword evidence="2" id="KW-1185">Reference proteome</keyword>
<name>A0ACC0MHF3_RHOML</name>
<evidence type="ECO:0000313" key="1">
    <source>
        <dbReference type="EMBL" id="KAI8539927.1"/>
    </source>
</evidence>
<dbReference type="Proteomes" id="UP001062846">
    <property type="component" value="Chromosome 9"/>
</dbReference>
<comment type="caution">
    <text evidence="1">The sequence shown here is derived from an EMBL/GenBank/DDBJ whole genome shotgun (WGS) entry which is preliminary data.</text>
</comment>
<reference evidence="1" key="1">
    <citation type="submission" date="2022-02" db="EMBL/GenBank/DDBJ databases">
        <title>Plant Genome Project.</title>
        <authorList>
            <person name="Zhang R.-G."/>
        </authorList>
    </citation>
    <scope>NUCLEOTIDE SEQUENCE</scope>
    <source>
        <strain evidence="1">AT1</strain>
    </source>
</reference>
<organism evidence="1 2">
    <name type="scientific">Rhododendron molle</name>
    <name type="common">Chinese azalea</name>
    <name type="synonym">Azalea mollis</name>
    <dbReference type="NCBI Taxonomy" id="49168"/>
    <lineage>
        <taxon>Eukaryota</taxon>
        <taxon>Viridiplantae</taxon>
        <taxon>Streptophyta</taxon>
        <taxon>Embryophyta</taxon>
        <taxon>Tracheophyta</taxon>
        <taxon>Spermatophyta</taxon>
        <taxon>Magnoliopsida</taxon>
        <taxon>eudicotyledons</taxon>
        <taxon>Gunneridae</taxon>
        <taxon>Pentapetalae</taxon>
        <taxon>asterids</taxon>
        <taxon>Ericales</taxon>
        <taxon>Ericaceae</taxon>
        <taxon>Ericoideae</taxon>
        <taxon>Rhodoreae</taxon>
        <taxon>Rhododendron</taxon>
    </lineage>
</organism>
<accession>A0ACC0MHF3</accession>
<proteinExistence type="predicted"/>
<evidence type="ECO:0000313" key="2">
    <source>
        <dbReference type="Proteomes" id="UP001062846"/>
    </source>
</evidence>